<comment type="function">
    <text evidence="1">Might have a role analogous to that of eukaryotic histone proteins.</text>
</comment>
<dbReference type="Pfam" id="PF07432">
    <property type="entry name" value="Hc1"/>
    <property type="match status" value="1"/>
</dbReference>
<gene>
    <name evidence="4" type="ORF">SAMN06265348_115125</name>
</gene>
<keyword evidence="3" id="KW-0175">Coiled coil</keyword>
<dbReference type="EMBL" id="FXTN01000015">
    <property type="protein sequence ID" value="SMO98068.1"/>
    <property type="molecule type" value="Genomic_DNA"/>
</dbReference>
<dbReference type="Proteomes" id="UP000320300">
    <property type="component" value="Unassembled WGS sequence"/>
</dbReference>
<evidence type="ECO:0000313" key="5">
    <source>
        <dbReference type="Proteomes" id="UP000320300"/>
    </source>
</evidence>
<sequence length="59" mass="6666">MEKFKTLKELILSAESDATAFFEKNNKAAGTRLRNALQQAKTLAQEVRNEVTAKKNLQK</sequence>
<feature type="coiled-coil region" evidence="3">
    <location>
        <begin position="30"/>
        <end position="57"/>
    </location>
</feature>
<evidence type="ECO:0000256" key="1">
    <source>
        <dbReference type="ARBA" id="ARBA00002333"/>
    </source>
</evidence>
<dbReference type="InterPro" id="IPR010886">
    <property type="entry name" value="Hc1"/>
</dbReference>
<name>A0A521FPG6_9SPHI</name>
<protein>
    <recommendedName>
        <fullName evidence="6">Histone H1-like protein Hc1</fullName>
    </recommendedName>
</protein>
<dbReference type="GO" id="GO:0003677">
    <property type="term" value="F:DNA binding"/>
    <property type="evidence" value="ECO:0007669"/>
    <property type="project" value="InterPro"/>
</dbReference>
<evidence type="ECO:0008006" key="6">
    <source>
        <dbReference type="Google" id="ProtNLM"/>
    </source>
</evidence>
<evidence type="ECO:0000256" key="2">
    <source>
        <dbReference type="ARBA" id="ARBA00008424"/>
    </source>
</evidence>
<organism evidence="4 5">
    <name type="scientific">Pedobacter westerhofensis</name>
    <dbReference type="NCBI Taxonomy" id="425512"/>
    <lineage>
        <taxon>Bacteria</taxon>
        <taxon>Pseudomonadati</taxon>
        <taxon>Bacteroidota</taxon>
        <taxon>Sphingobacteriia</taxon>
        <taxon>Sphingobacteriales</taxon>
        <taxon>Sphingobacteriaceae</taxon>
        <taxon>Pedobacter</taxon>
    </lineage>
</organism>
<dbReference type="RefSeq" id="WP_142530933.1">
    <property type="nucleotide sequence ID" value="NZ_CBCSJO010000014.1"/>
</dbReference>
<evidence type="ECO:0000256" key="3">
    <source>
        <dbReference type="SAM" id="Coils"/>
    </source>
</evidence>
<dbReference type="GO" id="GO:0030527">
    <property type="term" value="F:structural constituent of chromatin"/>
    <property type="evidence" value="ECO:0007669"/>
    <property type="project" value="InterPro"/>
</dbReference>
<proteinExistence type="inferred from homology"/>
<dbReference type="OrthoDB" id="9808717at2"/>
<accession>A0A521FPG6</accession>
<keyword evidence="5" id="KW-1185">Reference proteome</keyword>
<dbReference type="AlphaFoldDB" id="A0A521FPG6"/>
<reference evidence="4 5" key="1">
    <citation type="submission" date="2017-05" db="EMBL/GenBank/DDBJ databases">
        <authorList>
            <person name="Varghese N."/>
            <person name="Submissions S."/>
        </authorList>
    </citation>
    <scope>NUCLEOTIDE SEQUENCE [LARGE SCALE GENOMIC DNA]</scope>
    <source>
        <strain evidence="4 5">DSM 19036</strain>
    </source>
</reference>
<comment type="similarity">
    <text evidence="2">Belongs to the histone H1/H5 family. HCT subfamily.</text>
</comment>
<evidence type="ECO:0000313" key="4">
    <source>
        <dbReference type="EMBL" id="SMO98068.1"/>
    </source>
</evidence>